<dbReference type="KEGG" id="tvr:TVD_02825"/>
<proteinExistence type="predicted"/>
<dbReference type="AlphaFoldDB" id="A0A0G3G682"/>
<feature type="region of interest" description="Disordered" evidence="1">
    <location>
        <begin position="89"/>
        <end position="108"/>
    </location>
</feature>
<feature type="region of interest" description="Disordered" evidence="1">
    <location>
        <begin position="25"/>
        <end position="74"/>
    </location>
</feature>
<dbReference type="Proteomes" id="UP000064201">
    <property type="component" value="Chromosome"/>
</dbReference>
<gene>
    <name evidence="2" type="ORF">TVD_02825</name>
</gene>
<accession>A0A0G3G682</accession>
<evidence type="ECO:0000256" key="1">
    <source>
        <dbReference type="SAM" id="MobiDB-lite"/>
    </source>
</evidence>
<name>A0A0G3G682_9GAMM</name>
<dbReference type="EMBL" id="CP011367">
    <property type="protein sequence ID" value="AKJ94371.1"/>
    <property type="molecule type" value="Genomic_DNA"/>
</dbReference>
<evidence type="ECO:0000313" key="2">
    <source>
        <dbReference type="EMBL" id="AKJ94371.1"/>
    </source>
</evidence>
<organism evidence="2 3">
    <name type="scientific">Thioalkalivibrio versutus</name>
    <dbReference type="NCBI Taxonomy" id="106634"/>
    <lineage>
        <taxon>Bacteria</taxon>
        <taxon>Pseudomonadati</taxon>
        <taxon>Pseudomonadota</taxon>
        <taxon>Gammaproteobacteria</taxon>
        <taxon>Chromatiales</taxon>
        <taxon>Ectothiorhodospiraceae</taxon>
        <taxon>Thioalkalivibrio</taxon>
    </lineage>
</organism>
<keyword evidence="3" id="KW-1185">Reference proteome</keyword>
<dbReference type="PATRIC" id="fig|106634.4.peg.572"/>
<reference evidence="2 3" key="1">
    <citation type="submission" date="2015-04" db="EMBL/GenBank/DDBJ databases">
        <title>Complete Sequence for the Genome of the Thioalkalivibrio versutus D301.</title>
        <authorList>
            <person name="Mu T."/>
            <person name="Zhou J."/>
            <person name="Xu X."/>
        </authorList>
    </citation>
    <scope>NUCLEOTIDE SEQUENCE [LARGE SCALE GENOMIC DNA]</scope>
    <source>
        <strain evidence="2 3">D301</strain>
    </source>
</reference>
<protein>
    <submittedName>
        <fullName evidence="2">Uncharacterized protein</fullName>
    </submittedName>
</protein>
<evidence type="ECO:0000313" key="3">
    <source>
        <dbReference type="Proteomes" id="UP000064201"/>
    </source>
</evidence>
<feature type="compositionally biased region" description="Polar residues" evidence="1">
    <location>
        <begin position="93"/>
        <end position="108"/>
    </location>
</feature>
<sequence>MQTRTPGTPSRAFFCAEGSATAARCANSRSPPTFGSRDRRRATARACSSRPGWPLRARTHSASGGGKRRPAFTRRVFRCSGRAVQDLQRALRTRTSSSSQSVAWQFGS</sequence>